<comment type="caution">
    <text evidence="5">The sequence shown here is derived from an EMBL/GenBank/DDBJ whole genome shotgun (WGS) entry which is preliminary data.</text>
</comment>
<reference evidence="5 6" key="1">
    <citation type="submission" date="2017-05" db="EMBL/GenBank/DDBJ databases">
        <title>Vagococcus spp. assemblies.</title>
        <authorList>
            <person name="Gulvik C.A."/>
        </authorList>
    </citation>
    <scope>NUCLEOTIDE SEQUENCE [LARGE SCALE GENOMIC DNA]</scope>
    <source>
        <strain evidence="5 6">NCFB 2777</strain>
    </source>
</reference>
<dbReference type="RefSeq" id="WP_126779509.1">
    <property type="nucleotide sequence ID" value="NZ_NGJU01000009.1"/>
</dbReference>
<name>A0A429ZPT5_9ENTE</name>
<sequence>MEIIKPQKIRAQNLAFLTNLIQEHGPLSQRELAEISGLSVVTISKIMPELLIREIIKEESVSVVTGGRRAVSYQFNAAQRLLLIGQLIEQAGEFIFNFYICDLEGKALFQEEKKGSSLSWIGLKEYFKELIRNYPKISGIILGIPGVELDGSLKMLDYPPLLYVNVRSELLQEFQLPVAIENDINLAVLGYTEAQGNQEDAVIGIYYPKDFPPGAGIVLNGKILKGRNGFAGEIQYLPLGAKWESQPLEKVDLVVNLSEVVQSLISLYDPREILVYTRDNRITETDLASVQQKMVELFPLLVLPKLSLSNDFADNYFKGLVSQGLKLITN</sequence>
<accession>A0A429ZPT5</accession>
<dbReference type="InterPro" id="IPR000600">
    <property type="entry name" value="ROK"/>
</dbReference>
<dbReference type="Proteomes" id="UP000287239">
    <property type="component" value="Unassembled WGS sequence"/>
</dbReference>
<dbReference type="SUPFAM" id="SSF46785">
    <property type="entry name" value="Winged helix' DNA-binding domain"/>
    <property type="match status" value="1"/>
</dbReference>
<evidence type="ECO:0000256" key="3">
    <source>
        <dbReference type="ARBA" id="ARBA00022629"/>
    </source>
</evidence>
<keyword evidence="3" id="KW-0859">Xylose metabolism</keyword>
<dbReference type="GO" id="GO:0042732">
    <property type="term" value="P:D-xylose metabolic process"/>
    <property type="evidence" value="ECO:0007669"/>
    <property type="project" value="UniProtKB-KW"/>
</dbReference>
<dbReference type="InterPro" id="IPR001387">
    <property type="entry name" value="Cro/C1-type_HTH"/>
</dbReference>
<proteinExistence type="inferred from homology"/>
<organism evidence="5 6">
    <name type="scientific">Vagococcus salmoninarum</name>
    <dbReference type="NCBI Taxonomy" id="2739"/>
    <lineage>
        <taxon>Bacteria</taxon>
        <taxon>Bacillati</taxon>
        <taxon>Bacillota</taxon>
        <taxon>Bacilli</taxon>
        <taxon>Lactobacillales</taxon>
        <taxon>Enterococcaceae</taxon>
        <taxon>Vagococcus</taxon>
    </lineage>
</organism>
<dbReference type="PROSITE" id="PS50943">
    <property type="entry name" value="HTH_CROC1"/>
    <property type="match status" value="1"/>
</dbReference>
<dbReference type="InterPro" id="IPR043129">
    <property type="entry name" value="ATPase_NBD"/>
</dbReference>
<keyword evidence="6" id="KW-1185">Reference proteome</keyword>
<gene>
    <name evidence="5" type="ORF">CBF35_07015</name>
</gene>
<keyword evidence="3" id="KW-0119">Carbohydrate metabolism</keyword>
<dbReference type="OrthoDB" id="6501901at2"/>
<dbReference type="Pfam" id="PF00480">
    <property type="entry name" value="ROK"/>
    <property type="match status" value="1"/>
</dbReference>
<dbReference type="InterPro" id="IPR036388">
    <property type="entry name" value="WH-like_DNA-bd_sf"/>
</dbReference>
<dbReference type="PANTHER" id="PTHR18964:SF149">
    <property type="entry name" value="BIFUNCTIONAL UDP-N-ACETYLGLUCOSAMINE 2-EPIMERASE_N-ACETYLMANNOSAMINE KINASE"/>
    <property type="match status" value="1"/>
</dbReference>
<dbReference type="Gene3D" id="1.10.10.10">
    <property type="entry name" value="Winged helix-like DNA-binding domain superfamily/Winged helix DNA-binding domain"/>
    <property type="match status" value="1"/>
</dbReference>
<evidence type="ECO:0000313" key="6">
    <source>
        <dbReference type="Proteomes" id="UP000287239"/>
    </source>
</evidence>
<protein>
    <recommendedName>
        <fullName evidence="4">HTH cro/C1-type domain-containing protein</fullName>
    </recommendedName>
</protein>
<evidence type="ECO:0000256" key="1">
    <source>
        <dbReference type="ARBA" id="ARBA00002486"/>
    </source>
</evidence>
<dbReference type="AlphaFoldDB" id="A0A429ZPT5"/>
<comment type="function">
    <text evidence="1">Transcriptional repressor of xylose-utilizing enzymes.</text>
</comment>
<dbReference type="SUPFAM" id="SSF53067">
    <property type="entry name" value="Actin-like ATPase domain"/>
    <property type="match status" value="1"/>
</dbReference>
<dbReference type="CDD" id="cd23763">
    <property type="entry name" value="ASKHA_ATPase_ROK"/>
    <property type="match status" value="1"/>
</dbReference>
<evidence type="ECO:0000259" key="4">
    <source>
        <dbReference type="PROSITE" id="PS50943"/>
    </source>
</evidence>
<feature type="domain" description="HTH cro/C1-type" evidence="4">
    <location>
        <begin position="27"/>
        <end position="46"/>
    </location>
</feature>
<dbReference type="GeneID" id="98568116"/>
<dbReference type="EMBL" id="NGJU01000009">
    <property type="protein sequence ID" value="RST95714.1"/>
    <property type="molecule type" value="Genomic_DNA"/>
</dbReference>
<dbReference type="InterPro" id="IPR036390">
    <property type="entry name" value="WH_DNA-bd_sf"/>
</dbReference>
<evidence type="ECO:0000313" key="5">
    <source>
        <dbReference type="EMBL" id="RST95714.1"/>
    </source>
</evidence>
<comment type="similarity">
    <text evidence="2">Belongs to the ROK (NagC/XylR) family.</text>
</comment>
<dbReference type="Gene3D" id="3.30.420.40">
    <property type="match status" value="2"/>
</dbReference>
<evidence type="ECO:0000256" key="2">
    <source>
        <dbReference type="ARBA" id="ARBA00006479"/>
    </source>
</evidence>
<dbReference type="PANTHER" id="PTHR18964">
    <property type="entry name" value="ROK (REPRESSOR, ORF, KINASE) FAMILY"/>
    <property type="match status" value="1"/>
</dbReference>